<evidence type="ECO:0008006" key="3">
    <source>
        <dbReference type="Google" id="ProtNLM"/>
    </source>
</evidence>
<evidence type="ECO:0000313" key="1">
    <source>
        <dbReference type="EMBL" id="PJZ57799.1"/>
    </source>
</evidence>
<protein>
    <recommendedName>
        <fullName evidence="3">Lipoprotein</fullName>
    </recommendedName>
</protein>
<dbReference type="PROSITE" id="PS51257">
    <property type="entry name" value="PROKAR_LIPOPROTEIN"/>
    <property type="match status" value="1"/>
</dbReference>
<dbReference type="Proteomes" id="UP000231879">
    <property type="component" value="Unassembled WGS sequence"/>
</dbReference>
<gene>
    <name evidence="1" type="ORF">CH367_05205</name>
</gene>
<dbReference type="EMBL" id="NPDS01000002">
    <property type="protein sequence ID" value="PJZ57799.1"/>
    <property type="molecule type" value="Genomic_DNA"/>
</dbReference>
<evidence type="ECO:0000313" key="2">
    <source>
        <dbReference type="Proteomes" id="UP000231879"/>
    </source>
</evidence>
<reference evidence="1 2" key="1">
    <citation type="submission" date="2017-07" db="EMBL/GenBank/DDBJ databases">
        <title>Leptospira spp. isolated from tropical soils.</title>
        <authorList>
            <person name="Thibeaux R."/>
            <person name="Iraola G."/>
            <person name="Ferres I."/>
            <person name="Bierque E."/>
            <person name="Girault D."/>
            <person name="Soupe-Gilbert M.-E."/>
            <person name="Picardeau M."/>
            <person name="Goarant C."/>
        </authorList>
    </citation>
    <scope>NUCLEOTIDE SEQUENCE [LARGE SCALE GENOMIC DNA]</scope>
    <source>
        <strain evidence="1 2">FH4-C-A1</strain>
    </source>
</reference>
<dbReference type="RefSeq" id="WP_100761448.1">
    <property type="nucleotide sequence ID" value="NZ_NPDS01000002.1"/>
</dbReference>
<comment type="caution">
    <text evidence="1">The sequence shown here is derived from an EMBL/GenBank/DDBJ whole genome shotgun (WGS) entry which is preliminary data.</text>
</comment>
<keyword evidence="2" id="KW-1185">Reference proteome</keyword>
<organism evidence="1 2">
    <name type="scientific">Leptospira barantonii</name>
    <dbReference type="NCBI Taxonomy" id="2023184"/>
    <lineage>
        <taxon>Bacteria</taxon>
        <taxon>Pseudomonadati</taxon>
        <taxon>Spirochaetota</taxon>
        <taxon>Spirochaetia</taxon>
        <taxon>Leptospirales</taxon>
        <taxon>Leptospiraceae</taxon>
        <taxon>Leptospira</taxon>
    </lineage>
</organism>
<proteinExistence type="predicted"/>
<dbReference type="NCBIfam" id="NF047480">
    <property type="entry name" value="Lepto_Lp29"/>
    <property type="match status" value="1"/>
</dbReference>
<accession>A0ABX4NLW9</accession>
<sequence length="268" mass="29881">MRKINIIAVISILTAISCNRHFYLKEFPVTGQTAVVGVGKKSKIAYLGFRTYNSKLTSVVGRRSTYTAELNYTKRTIPKLENGVFIDQLKNEGVRNDIPSEKVLAFVLEYLNLVKSSGALEISHLVEVEKKEGAPSVYKLKNYPVDYYVVGVHGPAFVQDAHAGITIGKVFSVLYSVISFGLFPIYSSELANTEVRVYDKNLKLLNRLAYDNSYTSISAVWASASPESCHGFKCNRGNFDSPYEFVYDGMGPKIEEDVFNLIQSQPSN</sequence>
<name>A0ABX4NLW9_9LEPT</name>